<dbReference type="Gene3D" id="2.60.120.680">
    <property type="entry name" value="GOLD domain"/>
    <property type="match status" value="1"/>
</dbReference>
<comment type="subcellular location">
    <subcellularLocation>
        <location evidence="2">Cytoplasm</location>
    </subcellularLocation>
    <subcellularLocation>
        <location evidence="1">Membrane</location>
    </subcellularLocation>
</comment>
<evidence type="ECO:0000259" key="11">
    <source>
        <dbReference type="PROSITE" id="PS50191"/>
    </source>
</evidence>
<dbReference type="InterPro" id="IPR011074">
    <property type="entry name" value="CRAL/TRIO_N_dom"/>
</dbReference>
<dbReference type="InterPro" id="IPR034154">
    <property type="entry name" value="TOPRIM_DnaG/twinkle"/>
</dbReference>
<dbReference type="PANTHER" id="PTHR45932:SF2">
    <property type="entry name" value="PATELLIN-4"/>
    <property type="match status" value="1"/>
</dbReference>
<feature type="domain" description="CRAL-TRIO" evidence="11">
    <location>
        <begin position="873"/>
        <end position="1048"/>
    </location>
</feature>
<dbReference type="InterPro" id="IPR056794">
    <property type="entry name" value="PATL1-6_C_GOLD"/>
</dbReference>
<dbReference type="AlphaFoldDB" id="A0AAV6HPR2"/>
<evidence type="ECO:0000256" key="8">
    <source>
        <dbReference type="ARBA" id="ARBA00023136"/>
    </source>
</evidence>
<gene>
    <name evidence="14" type="ORF">RHGRI_036878</name>
</gene>
<feature type="region of interest" description="Disordered" evidence="10">
    <location>
        <begin position="692"/>
        <end position="720"/>
    </location>
</feature>
<dbReference type="InterPro" id="IPR009038">
    <property type="entry name" value="GOLD_dom"/>
</dbReference>
<dbReference type="Pfam" id="PF03765">
    <property type="entry name" value="CRAL_TRIO_N"/>
    <property type="match status" value="1"/>
</dbReference>
<keyword evidence="9" id="KW-0131">Cell cycle</keyword>
<dbReference type="EMBL" id="JACTNZ010000013">
    <property type="protein sequence ID" value="KAG5515985.1"/>
    <property type="molecule type" value="Genomic_DNA"/>
</dbReference>
<dbReference type="PROSITE" id="PS50191">
    <property type="entry name" value="CRAL_TRIO"/>
    <property type="match status" value="1"/>
</dbReference>
<evidence type="ECO:0000256" key="2">
    <source>
        <dbReference type="ARBA" id="ARBA00004496"/>
    </source>
</evidence>
<evidence type="ECO:0000256" key="7">
    <source>
        <dbReference type="ARBA" id="ARBA00023121"/>
    </source>
</evidence>
<feature type="region of interest" description="Disordered" evidence="10">
    <location>
        <begin position="742"/>
        <end position="788"/>
    </location>
</feature>
<evidence type="ECO:0000313" key="14">
    <source>
        <dbReference type="EMBL" id="KAG5515985.1"/>
    </source>
</evidence>
<evidence type="ECO:0000259" key="12">
    <source>
        <dbReference type="PROSITE" id="PS50866"/>
    </source>
</evidence>
<dbReference type="GO" id="GO:0051301">
    <property type="term" value="P:cell division"/>
    <property type="evidence" value="ECO:0007669"/>
    <property type="project" value="UniProtKB-KW"/>
</dbReference>
<feature type="domain" description="SF4 helicase" evidence="13">
    <location>
        <begin position="447"/>
        <end position="608"/>
    </location>
</feature>
<dbReference type="SUPFAM" id="SSF56731">
    <property type="entry name" value="DNA primase core"/>
    <property type="match status" value="1"/>
</dbReference>
<evidence type="ECO:0000256" key="6">
    <source>
        <dbReference type="ARBA" id="ARBA00022618"/>
    </source>
</evidence>
<keyword evidence="5" id="KW-0963">Cytoplasm</keyword>
<evidence type="ECO:0000256" key="10">
    <source>
        <dbReference type="SAM" id="MobiDB-lite"/>
    </source>
</evidence>
<dbReference type="Pfam" id="PF13662">
    <property type="entry name" value="Toprim_4"/>
    <property type="match status" value="1"/>
</dbReference>
<feature type="domain" description="GOLD" evidence="12">
    <location>
        <begin position="1055"/>
        <end position="1156"/>
    </location>
</feature>
<dbReference type="InterPro" id="IPR001251">
    <property type="entry name" value="CRAL-TRIO_dom"/>
</dbReference>
<accession>A0AAV6HPR2</accession>
<protein>
    <submittedName>
        <fullName evidence="14">Uncharacterized protein</fullName>
    </submittedName>
</protein>
<dbReference type="PANTHER" id="PTHR45932">
    <property type="entry name" value="PATELLIN-1"/>
    <property type="match status" value="1"/>
</dbReference>
<dbReference type="Gene3D" id="3.40.1360.10">
    <property type="match status" value="1"/>
</dbReference>
<feature type="compositionally biased region" description="Basic and acidic residues" evidence="10">
    <location>
        <begin position="742"/>
        <end position="771"/>
    </location>
</feature>
<proteinExistence type="inferred from homology"/>
<dbReference type="SUPFAM" id="SSF52087">
    <property type="entry name" value="CRAL/TRIO domain"/>
    <property type="match status" value="1"/>
</dbReference>
<dbReference type="Pfam" id="PF00650">
    <property type="entry name" value="CRAL_TRIO"/>
    <property type="match status" value="1"/>
</dbReference>
<sequence>MLINSPLHKLFTSKTLMAASTKPSPFRKALPMTPSSHPRLSHSRRLIFSAFSSKPTSRFRIFARKNNTNGSLRTTNGSLSNGFSSVSHANIPRPVSQVGSEIPEDNVPIKLRQKMESVGIDSNLCRPGQYNGLICPMCKGGDSMEKSLSLFITQDGNSALWTCFRAKCGWRGSTSAFAGGKSTYRQMSQIPKVKQIRKIAEESLELEPPCGELLSYFAERMISRETLQRNSVMQRRWNDEIVIAFPYRRNGVLVSCKYRDINKKFWQEKDTEKILYGLDDIKDASDIIIVVSHDGTLLFVEVEGEMDKLSMEEAGFRNCVSVPDGAPATVSIKELPSEEQDTKYQYLWNCKEYLEKASRIILATDGDPPGQALAEELARRLGRERCWRVRWPKKNDVGYFKDANEVLMYMGPGLLKEVIENAELYPIQGLFNFRDYFDDIDSYYHRTLGYEFGASTGWRCLDQLYNVVPGELTVVTGVPNSGKSEWIDALICNLNKSSGWKFALCSMENQVREHARKLLEKHMKKPFFDARYGESVERMSVDEFEEGKKWLGDTFYLIRCENDSLPNINWVLKLAKSAVLRYGINGLVIDPYNELDHQRPPNHSMVQRKAVLILDLIQDLITMTCNRTETEYVSQMLTKGNNLWLDQRIASTMTVEVISQETQVAEVVVSQQPEAEEDLKIVVKEVEDKKVEDEPISKDVEKSSSYREESNFPSDLKEHEKKALSELKSKLEEAILGNNLFKKEEPKENAKEEPASEVTEEKVAEEQTEELKVEEEGETKLEEGTTEEKTIECVEAEEKEEGKEGSDVVCEVEIDEDISIWGVPLLPSKGGEGLDVVLLKFLRARDFKVNDAYEMVVKTLQWRKEFKADSILDEDLGSDLGSFAYMSGVDREGHPICYNIFGAFESNELYEKAFGTKEKRERFLRWRFQLMEKGIQKLDFKAGGVNSLLQINDLRNSTGPSKKELRVATKQAVGLLQDNYPEFVARNIFINVPFWYYACNALLSPFLTQRTRSKFVVARPGKVTETLIKYIPVEEIPIQYGGLKRENDFEFSFDDSAVSELIIKAGSTATIEINATEVGATFIWDLTVLGWEVNYKEEFVPTDEGSYSIIVHKARKMSSNGEPIRNTFRTNEPGKIVLTIENYSSKKKKVLYRYKTKKSAF</sequence>
<dbReference type="CDD" id="cd01029">
    <property type="entry name" value="TOPRIM_primases"/>
    <property type="match status" value="1"/>
</dbReference>
<dbReference type="InterPro" id="IPR036273">
    <property type="entry name" value="CRAL/TRIO_N_dom_sf"/>
</dbReference>
<dbReference type="SMART" id="SM01100">
    <property type="entry name" value="CRAL_TRIO_N"/>
    <property type="match status" value="1"/>
</dbReference>
<evidence type="ECO:0000256" key="4">
    <source>
        <dbReference type="ARBA" id="ARBA00022448"/>
    </source>
</evidence>
<dbReference type="SMART" id="SM00493">
    <property type="entry name" value="TOPRIM"/>
    <property type="match status" value="1"/>
</dbReference>
<dbReference type="SUPFAM" id="SSF52540">
    <property type="entry name" value="P-loop containing nucleoside triphosphate hydrolases"/>
    <property type="match status" value="1"/>
</dbReference>
<reference evidence="14 15" key="1">
    <citation type="submission" date="2020-08" db="EMBL/GenBank/DDBJ databases">
        <title>Plant Genome Project.</title>
        <authorList>
            <person name="Zhang R.-G."/>
        </authorList>
    </citation>
    <scope>NUCLEOTIDE SEQUENCE [LARGE SCALE GENOMIC DNA]</scope>
    <source>
        <strain evidence="14">WSP0</strain>
        <tissue evidence="14">Leaf</tissue>
    </source>
</reference>
<dbReference type="InterPro" id="IPR036865">
    <property type="entry name" value="CRAL-TRIO_dom_sf"/>
</dbReference>
<comment type="similarity">
    <text evidence="3">Belongs to the patellin family.</text>
</comment>
<dbReference type="InterPro" id="IPR006171">
    <property type="entry name" value="TOPRIM_dom"/>
</dbReference>
<dbReference type="SMART" id="SM00516">
    <property type="entry name" value="SEC14"/>
    <property type="match status" value="1"/>
</dbReference>
<keyword evidence="6" id="KW-0132">Cell division</keyword>
<comment type="caution">
    <text evidence="14">The sequence shown here is derived from an EMBL/GenBank/DDBJ whole genome shotgun (WGS) entry which is preliminary data.</text>
</comment>
<dbReference type="CDD" id="cd00170">
    <property type="entry name" value="SEC14"/>
    <property type="match status" value="1"/>
</dbReference>
<dbReference type="SUPFAM" id="SSF46938">
    <property type="entry name" value="CRAL/TRIO N-terminal domain"/>
    <property type="match status" value="1"/>
</dbReference>
<dbReference type="GO" id="GO:0006260">
    <property type="term" value="P:DNA replication"/>
    <property type="evidence" value="ECO:0007669"/>
    <property type="project" value="InterPro"/>
</dbReference>
<dbReference type="GO" id="GO:0003678">
    <property type="term" value="F:DNA helicase activity"/>
    <property type="evidence" value="ECO:0007669"/>
    <property type="project" value="InterPro"/>
</dbReference>
<dbReference type="Gene3D" id="3.40.525.10">
    <property type="entry name" value="CRAL-TRIO lipid binding domain"/>
    <property type="match status" value="1"/>
</dbReference>
<dbReference type="Proteomes" id="UP000823749">
    <property type="component" value="Chromosome 13"/>
</dbReference>
<evidence type="ECO:0000259" key="13">
    <source>
        <dbReference type="PROSITE" id="PS51199"/>
    </source>
</evidence>
<dbReference type="GO" id="GO:0005737">
    <property type="term" value="C:cytoplasm"/>
    <property type="evidence" value="ECO:0007669"/>
    <property type="project" value="UniProtKB-SubCell"/>
</dbReference>
<dbReference type="Gene3D" id="3.40.50.300">
    <property type="entry name" value="P-loop containing nucleotide triphosphate hydrolases"/>
    <property type="match status" value="1"/>
</dbReference>
<evidence type="ECO:0000256" key="1">
    <source>
        <dbReference type="ARBA" id="ARBA00004370"/>
    </source>
</evidence>
<dbReference type="GO" id="GO:0005524">
    <property type="term" value="F:ATP binding"/>
    <property type="evidence" value="ECO:0007669"/>
    <property type="project" value="InterPro"/>
</dbReference>
<dbReference type="Pfam" id="PF25099">
    <property type="entry name" value="GOLD_PATL1_C"/>
    <property type="match status" value="1"/>
</dbReference>
<dbReference type="InterPro" id="IPR027417">
    <property type="entry name" value="P-loop_NTPase"/>
</dbReference>
<keyword evidence="4" id="KW-0813">Transport</keyword>
<dbReference type="GO" id="GO:0008289">
    <property type="term" value="F:lipid binding"/>
    <property type="evidence" value="ECO:0007669"/>
    <property type="project" value="UniProtKB-KW"/>
</dbReference>
<dbReference type="PROSITE" id="PS50866">
    <property type="entry name" value="GOLD"/>
    <property type="match status" value="1"/>
</dbReference>
<organism evidence="14 15">
    <name type="scientific">Rhododendron griersonianum</name>
    <dbReference type="NCBI Taxonomy" id="479676"/>
    <lineage>
        <taxon>Eukaryota</taxon>
        <taxon>Viridiplantae</taxon>
        <taxon>Streptophyta</taxon>
        <taxon>Embryophyta</taxon>
        <taxon>Tracheophyta</taxon>
        <taxon>Spermatophyta</taxon>
        <taxon>Magnoliopsida</taxon>
        <taxon>eudicotyledons</taxon>
        <taxon>Gunneridae</taxon>
        <taxon>Pentapetalae</taxon>
        <taxon>asterids</taxon>
        <taxon>Ericales</taxon>
        <taxon>Ericaceae</taxon>
        <taxon>Ericoideae</taxon>
        <taxon>Rhodoreae</taxon>
        <taxon>Rhododendron</taxon>
    </lineage>
</organism>
<dbReference type="InterPro" id="IPR007694">
    <property type="entry name" value="DNA_helicase_DnaB-like_C"/>
</dbReference>
<feature type="compositionally biased region" description="Basic and acidic residues" evidence="10">
    <location>
        <begin position="778"/>
        <end position="788"/>
    </location>
</feature>
<dbReference type="PROSITE" id="PS51199">
    <property type="entry name" value="SF4_HELICASE"/>
    <property type="match status" value="1"/>
</dbReference>
<name>A0AAV6HPR2_9ERIC</name>
<evidence type="ECO:0000256" key="3">
    <source>
        <dbReference type="ARBA" id="ARBA00007155"/>
    </source>
</evidence>
<evidence type="ECO:0000313" key="15">
    <source>
        <dbReference type="Proteomes" id="UP000823749"/>
    </source>
</evidence>
<keyword evidence="8" id="KW-0472">Membrane</keyword>
<keyword evidence="15" id="KW-1185">Reference proteome</keyword>
<evidence type="ECO:0000256" key="5">
    <source>
        <dbReference type="ARBA" id="ARBA00022490"/>
    </source>
</evidence>
<dbReference type="InterPro" id="IPR044834">
    <property type="entry name" value="PATL"/>
</dbReference>
<evidence type="ECO:0000256" key="9">
    <source>
        <dbReference type="ARBA" id="ARBA00023306"/>
    </source>
</evidence>
<dbReference type="GO" id="GO:0016020">
    <property type="term" value="C:membrane"/>
    <property type="evidence" value="ECO:0007669"/>
    <property type="project" value="UniProtKB-SubCell"/>
</dbReference>
<keyword evidence="7" id="KW-0446">Lipid-binding</keyword>